<dbReference type="SUPFAM" id="SSF46785">
    <property type="entry name" value="Winged helix' DNA-binding domain"/>
    <property type="match status" value="1"/>
</dbReference>
<dbReference type="Gene3D" id="1.10.10.10">
    <property type="entry name" value="Winged helix-like DNA-binding domain superfamily/Winged helix DNA-binding domain"/>
    <property type="match status" value="1"/>
</dbReference>
<keyword evidence="2" id="KW-0805">Transcription regulation</keyword>
<comment type="similarity">
    <text evidence="1">Belongs to the LysR transcriptional regulatory family.</text>
</comment>
<dbReference type="Gene3D" id="3.40.190.290">
    <property type="match status" value="1"/>
</dbReference>
<evidence type="ECO:0000256" key="4">
    <source>
        <dbReference type="ARBA" id="ARBA00023163"/>
    </source>
</evidence>
<organism evidence="6 7">
    <name type="scientific">Zemynaea arenosa</name>
    <dbReference type="NCBI Taxonomy" id="2561931"/>
    <lineage>
        <taxon>Bacteria</taxon>
        <taxon>Pseudomonadati</taxon>
        <taxon>Pseudomonadota</taxon>
        <taxon>Betaproteobacteria</taxon>
        <taxon>Burkholderiales</taxon>
        <taxon>Oxalobacteraceae</taxon>
        <taxon>Telluria group</taxon>
        <taxon>Zemynaea</taxon>
    </lineage>
</organism>
<dbReference type="InterPro" id="IPR036390">
    <property type="entry name" value="WH_DNA-bd_sf"/>
</dbReference>
<evidence type="ECO:0000256" key="3">
    <source>
        <dbReference type="ARBA" id="ARBA00023125"/>
    </source>
</evidence>
<dbReference type="Pfam" id="PF03466">
    <property type="entry name" value="LysR_substrate"/>
    <property type="match status" value="1"/>
</dbReference>
<sequence length="293" mass="33426">MDKLRSMEVFVAVVEDGSFAAAARRFDISAVMVGKHVEHLERLLDARLLTRTTRRQKLTEIGEQYLEQCRSILAQVEEAESGAHAMRAWPRGTLRVSAGVQFGSEYLAPALVDYLEQHPDVSLDLDLSDRIVDIVDEGFDAAIRIGPLNDSDLVARRLQDYGLMIAASPAYLKKHGKPQHPRDLVHHQCLDFTHWHKNIRWRLRGMDDLEIPAYRMRSNSGRALKNAALAGFGIIMQAEMLLREEVKRHELVPLLQAWLPEPRPMHIVYPHDRRATPKLTTFVNFVLARFGKL</sequence>
<evidence type="ECO:0000256" key="1">
    <source>
        <dbReference type="ARBA" id="ARBA00009437"/>
    </source>
</evidence>
<evidence type="ECO:0000259" key="5">
    <source>
        <dbReference type="PROSITE" id="PS50931"/>
    </source>
</evidence>
<name>A0A4Y9RSS9_9BURK</name>
<dbReference type="Pfam" id="PF00126">
    <property type="entry name" value="HTH_1"/>
    <property type="match status" value="1"/>
</dbReference>
<dbReference type="FunFam" id="1.10.10.10:FF:000001">
    <property type="entry name" value="LysR family transcriptional regulator"/>
    <property type="match status" value="1"/>
</dbReference>
<dbReference type="PROSITE" id="PS50931">
    <property type="entry name" value="HTH_LYSR"/>
    <property type="match status" value="1"/>
</dbReference>
<evidence type="ECO:0000256" key="2">
    <source>
        <dbReference type="ARBA" id="ARBA00023015"/>
    </source>
</evidence>
<evidence type="ECO:0000313" key="7">
    <source>
        <dbReference type="Proteomes" id="UP000298438"/>
    </source>
</evidence>
<dbReference type="GO" id="GO:0003677">
    <property type="term" value="F:DNA binding"/>
    <property type="evidence" value="ECO:0007669"/>
    <property type="project" value="UniProtKB-KW"/>
</dbReference>
<dbReference type="PANTHER" id="PTHR30537">
    <property type="entry name" value="HTH-TYPE TRANSCRIPTIONAL REGULATOR"/>
    <property type="match status" value="1"/>
</dbReference>
<gene>
    <name evidence="6" type="ORF">E4L96_21880</name>
</gene>
<dbReference type="SUPFAM" id="SSF53850">
    <property type="entry name" value="Periplasmic binding protein-like II"/>
    <property type="match status" value="1"/>
</dbReference>
<comment type="caution">
    <text evidence="6">The sequence shown here is derived from an EMBL/GenBank/DDBJ whole genome shotgun (WGS) entry which is preliminary data.</text>
</comment>
<protein>
    <submittedName>
        <fullName evidence="6">LysR family transcriptional regulator</fullName>
    </submittedName>
</protein>
<keyword evidence="3" id="KW-0238">DNA-binding</keyword>
<proteinExistence type="inferred from homology"/>
<dbReference type="GO" id="GO:0003700">
    <property type="term" value="F:DNA-binding transcription factor activity"/>
    <property type="evidence" value="ECO:0007669"/>
    <property type="project" value="InterPro"/>
</dbReference>
<feature type="domain" description="HTH lysR-type" evidence="5">
    <location>
        <begin position="1"/>
        <end position="59"/>
    </location>
</feature>
<dbReference type="Proteomes" id="UP000298438">
    <property type="component" value="Unassembled WGS sequence"/>
</dbReference>
<dbReference type="CDD" id="cd08477">
    <property type="entry name" value="PBP2_CrgA_like_8"/>
    <property type="match status" value="1"/>
</dbReference>
<dbReference type="PANTHER" id="PTHR30537:SF5">
    <property type="entry name" value="HTH-TYPE TRANSCRIPTIONAL ACTIVATOR TTDR-RELATED"/>
    <property type="match status" value="1"/>
</dbReference>
<dbReference type="InterPro" id="IPR005119">
    <property type="entry name" value="LysR_subst-bd"/>
</dbReference>
<keyword evidence="4" id="KW-0804">Transcription</keyword>
<dbReference type="OrthoDB" id="9026421at2"/>
<accession>A0A4Y9RSS9</accession>
<keyword evidence="7" id="KW-1185">Reference proteome</keyword>
<dbReference type="InterPro" id="IPR036388">
    <property type="entry name" value="WH-like_DNA-bd_sf"/>
</dbReference>
<evidence type="ECO:0000313" key="6">
    <source>
        <dbReference type="EMBL" id="TFW11351.1"/>
    </source>
</evidence>
<reference evidence="6 7" key="1">
    <citation type="submission" date="2019-03" db="EMBL/GenBank/DDBJ databases">
        <title>Draft Genome Sequence of Massilia arenosa sp. nov., a Novel Massilia Species Isolated from a Sandy-loam Maize Soil.</title>
        <authorList>
            <person name="Raths R."/>
            <person name="Peta V."/>
            <person name="Bucking H."/>
        </authorList>
    </citation>
    <scope>NUCLEOTIDE SEQUENCE [LARGE SCALE GENOMIC DNA]</scope>
    <source>
        <strain evidence="6 7">MC02</strain>
    </source>
</reference>
<dbReference type="InterPro" id="IPR000847">
    <property type="entry name" value="LysR_HTH_N"/>
</dbReference>
<dbReference type="EMBL" id="SPVF01000267">
    <property type="protein sequence ID" value="TFW11351.1"/>
    <property type="molecule type" value="Genomic_DNA"/>
</dbReference>
<dbReference type="InterPro" id="IPR058163">
    <property type="entry name" value="LysR-type_TF_proteobact-type"/>
</dbReference>
<dbReference type="AlphaFoldDB" id="A0A4Y9RSS9"/>
<dbReference type="RefSeq" id="WP_135209345.1">
    <property type="nucleotide sequence ID" value="NZ_SPVF01000267.1"/>
</dbReference>